<dbReference type="PANTHER" id="PTHR16083">
    <property type="entry name" value="LEUCINE RICH REPEAT CONTAINING PROTEIN"/>
    <property type="match status" value="1"/>
</dbReference>
<dbReference type="AlphaFoldDB" id="A0A1Y1XR26"/>
<keyword evidence="2" id="KW-1185">Reference proteome</keyword>
<comment type="caution">
    <text evidence="1">The sequence shown here is derived from an EMBL/GenBank/DDBJ whole genome shotgun (WGS) entry which is preliminary data.</text>
</comment>
<dbReference type="SUPFAM" id="SSF52058">
    <property type="entry name" value="L domain-like"/>
    <property type="match status" value="1"/>
</dbReference>
<dbReference type="InterPro" id="IPR001611">
    <property type="entry name" value="Leu-rich_rpt"/>
</dbReference>
<dbReference type="OrthoDB" id="1394818at2759"/>
<reference evidence="1 2" key="2">
    <citation type="submission" date="2016-08" db="EMBL/GenBank/DDBJ databases">
        <title>Pervasive Adenine N6-methylation of Active Genes in Fungi.</title>
        <authorList>
            <consortium name="DOE Joint Genome Institute"/>
            <person name="Mondo S.J."/>
            <person name="Dannebaum R.O."/>
            <person name="Kuo R.C."/>
            <person name="Labutti K."/>
            <person name="Haridas S."/>
            <person name="Kuo A."/>
            <person name="Salamov A."/>
            <person name="Ahrendt S.R."/>
            <person name="Lipzen A."/>
            <person name="Sullivan W."/>
            <person name="Andreopoulos W.B."/>
            <person name="Clum A."/>
            <person name="Lindquist E."/>
            <person name="Daum C."/>
            <person name="Ramamoorthy G.K."/>
            <person name="Gryganskyi A."/>
            <person name="Culley D."/>
            <person name="Magnuson J.K."/>
            <person name="James T.Y."/>
            <person name="O'Malley M.A."/>
            <person name="Stajich J.E."/>
            <person name="Spatafora J.W."/>
            <person name="Visel A."/>
            <person name="Grigoriev I.V."/>
        </authorList>
    </citation>
    <scope>NUCLEOTIDE SEQUENCE [LARGE SCALE GENOMIC DNA]</scope>
    <source>
        <strain evidence="1 2">S4</strain>
    </source>
</reference>
<organism evidence="1 2">
    <name type="scientific">Anaeromyces robustus</name>
    <dbReference type="NCBI Taxonomy" id="1754192"/>
    <lineage>
        <taxon>Eukaryota</taxon>
        <taxon>Fungi</taxon>
        <taxon>Fungi incertae sedis</taxon>
        <taxon>Chytridiomycota</taxon>
        <taxon>Chytridiomycota incertae sedis</taxon>
        <taxon>Neocallimastigomycetes</taxon>
        <taxon>Neocallimastigales</taxon>
        <taxon>Neocallimastigaceae</taxon>
        <taxon>Anaeromyces</taxon>
    </lineage>
</organism>
<dbReference type="EMBL" id="MCFG01000001">
    <property type="protein sequence ID" value="ORX88229.1"/>
    <property type="molecule type" value="Genomic_DNA"/>
</dbReference>
<evidence type="ECO:0000313" key="2">
    <source>
        <dbReference type="Proteomes" id="UP000193944"/>
    </source>
</evidence>
<proteinExistence type="predicted"/>
<protein>
    <recommendedName>
        <fullName evidence="3">L domain-like protein</fullName>
    </recommendedName>
</protein>
<accession>A0A1Y1XR26</accession>
<dbReference type="Pfam" id="PF00560">
    <property type="entry name" value="LRR_1"/>
    <property type="match status" value="1"/>
</dbReference>
<sequence length="134" mass="15644">MNLKIYLSKLINNLKNFEYLLRINKFNILELIPNSIGKLQKLNSLSLFYNEVFSVLPDSFGNLKRVEDLDLYYCKELKILPSTIGNFKKHKKISLYETNISSLPNTFGNLKNTMKFLDNNLIDDEITESYNDLP</sequence>
<evidence type="ECO:0008006" key="3">
    <source>
        <dbReference type="Google" id="ProtNLM"/>
    </source>
</evidence>
<evidence type="ECO:0000313" key="1">
    <source>
        <dbReference type="EMBL" id="ORX88229.1"/>
    </source>
</evidence>
<dbReference type="Gene3D" id="3.80.10.10">
    <property type="entry name" value="Ribonuclease Inhibitor"/>
    <property type="match status" value="1"/>
</dbReference>
<gene>
    <name evidence="1" type="ORF">BCR32DRAFT_239500</name>
</gene>
<name>A0A1Y1XR26_9FUNG</name>
<dbReference type="InterPro" id="IPR032675">
    <property type="entry name" value="LRR_dom_sf"/>
</dbReference>
<dbReference type="Proteomes" id="UP000193944">
    <property type="component" value="Unassembled WGS sequence"/>
</dbReference>
<dbReference type="STRING" id="1754192.A0A1Y1XR26"/>
<reference evidence="1 2" key="1">
    <citation type="submission" date="2016-08" db="EMBL/GenBank/DDBJ databases">
        <title>A Parts List for Fungal Cellulosomes Revealed by Comparative Genomics.</title>
        <authorList>
            <consortium name="DOE Joint Genome Institute"/>
            <person name="Haitjema C.H."/>
            <person name="Gilmore S.P."/>
            <person name="Henske J.K."/>
            <person name="Solomon K.V."/>
            <person name="De Groot R."/>
            <person name="Kuo A."/>
            <person name="Mondo S.J."/>
            <person name="Salamov A.A."/>
            <person name="Labutti K."/>
            <person name="Zhao Z."/>
            <person name="Chiniquy J."/>
            <person name="Barry K."/>
            <person name="Brewer H.M."/>
            <person name="Purvine S.O."/>
            <person name="Wright A.T."/>
            <person name="Boxma B."/>
            <person name="Van Alen T."/>
            <person name="Hackstein J.H."/>
            <person name="Baker S.E."/>
            <person name="Grigoriev I.V."/>
            <person name="O'Malley M.A."/>
        </authorList>
    </citation>
    <scope>NUCLEOTIDE SEQUENCE [LARGE SCALE GENOMIC DNA]</scope>
    <source>
        <strain evidence="1 2">S4</strain>
    </source>
</reference>
<dbReference type="PANTHER" id="PTHR16083:SF83">
    <property type="entry name" value="LEUCINE-RICH REPEAT-CONTAINING PROTEIN 40"/>
    <property type="match status" value="1"/>
</dbReference>